<dbReference type="PRINTS" id="PR01790">
    <property type="entry name" value="SMP30FAMILY"/>
</dbReference>
<proteinExistence type="inferred from homology"/>
<dbReference type="InterPro" id="IPR011042">
    <property type="entry name" value="6-blade_b-propeller_TolB-like"/>
</dbReference>
<dbReference type="AlphaFoldDB" id="A0A6B1G4I9"/>
<organism evidence="6">
    <name type="scientific">Caldilineaceae bacterium SB0675_bin_29</name>
    <dbReference type="NCBI Taxonomy" id="2605266"/>
    <lineage>
        <taxon>Bacteria</taxon>
        <taxon>Bacillati</taxon>
        <taxon>Chloroflexota</taxon>
        <taxon>Caldilineae</taxon>
        <taxon>Caldilineales</taxon>
        <taxon>Caldilineaceae</taxon>
    </lineage>
</organism>
<feature type="active site" description="Proton donor/acceptor" evidence="3">
    <location>
        <position position="224"/>
    </location>
</feature>
<evidence type="ECO:0000256" key="1">
    <source>
        <dbReference type="ARBA" id="ARBA00008853"/>
    </source>
</evidence>
<dbReference type="InterPro" id="IPR013658">
    <property type="entry name" value="SGL"/>
</dbReference>
<gene>
    <name evidence="6" type="ORF">F4148_16825</name>
</gene>
<dbReference type="SUPFAM" id="SSF63829">
    <property type="entry name" value="Calcium-dependent phosphotriesterase"/>
    <property type="match status" value="1"/>
</dbReference>
<reference evidence="6" key="1">
    <citation type="submission" date="2019-09" db="EMBL/GenBank/DDBJ databases">
        <title>Characterisation of the sponge microbiome using genome-centric metagenomics.</title>
        <authorList>
            <person name="Engelberts J.P."/>
            <person name="Robbins S.J."/>
            <person name="De Goeij J.M."/>
            <person name="Aranda M."/>
            <person name="Bell S.C."/>
            <person name="Webster N.S."/>
        </authorList>
    </citation>
    <scope>NUCLEOTIDE SEQUENCE</scope>
    <source>
        <strain evidence="6">SB0675_bin_29</strain>
    </source>
</reference>
<comment type="caution">
    <text evidence="6">The sequence shown here is derived from an EMBL/GenBank/DDBJ whole genome shotgun (WGS) entry which is preliminary data.</text>
</comment>
<dbReference type="InterPro" id="IPR051262">
    <property type="entry name" value="SMP-30/CGR1_Lactonase"/>
</dbReference>
<sequence length="295" mass="32879">MNVEIRDERFRAVVGDDVNIEEVAGGFEFTEGPIWNHLENHLIFSDIPGKIMRRWRPDGSIETWRQPSNMANGNAYDGEGRVITCEHATSRVTRTESDGSVTVLATHHGDKELNSPNDIVVKSDGAIYFTDPGFGRMEYYGLPREQQLDFQGVYRLDPDSRELTLLVDNFDQPNGLCFSLDESQLFVNDTMRAHIRVFDVNREGTLENGRFWAEVTGDRDGVPDGMKVDSEGNLYVTGPGGIHVFGPDAACLGVIYMPQGCANFCWGGDDMKSLFVTAGSSLYRVRVLVAGRHAF</sequence>
<protein>
    <submittedName>
        <fullName evidence="6">SMP-30/gluconolactonase/LRE family protein</fullName>
    </submittedName>
</protein>
<feature type="binding site" evidence="4">
    <location>
        <position position="224"/>
    </location>
    <ligand>
        <name>a divalent metal cation</name>
        <dbReference type="ChEBI" id="CHEBI:60240"/>
    </ligand>
</feature>
<evidence type="ECO:0000256" key="3">
    <source>
        <dbReference type="PIRSR" id="PIRSR605511-1"/>
    </source>
</evidence>
<comment type="cofactor">
    <cofactor evidence="4">
        <name>Zn(2+)</name>
        <dbReference type="ChEBI" id="CHEBI:29105"/>
    </cofactor>
    <text evidence="4">Binds 1 divalent metal cation per subunit.</text>
</comment>
<evidence type="ECO:0000259" key="5">
    <source>
        <dbReference type="Pfam" id="PF08450"/>
    </source>
</evidence>
<feature type="binding site" evidence="4">
    <location>
        <position position="117"/>
    </location>
    <ligand>
        <name>substrate</name>
    </ligand>
</feature>
<dbReference type="EMBL" id="VYDA01000597">
    <property type="protein sequence ID" value="MYH63337.1"/>
    <property type="molecule type" value="Genomic_DNA"/>
</dbReference>
<dbReference type="GO" id="GO:0046872">
    <property type="term" value="F:metal ion binding"/>
    <property type="evidence" value="ECO:0007669"/>
    <property type="project" value="UniProtKB-KW"/>
</dbReference>
<keyword evidence="4" id="KW-0479">Metal-binding</keyword>
<feature type="binding site" evidence="4">
    <location>
        <position position="31"/>
    </location>
    <ligand>
        <name>a divalent metal cation</name>
        <dbReference type="ChEBI" id="CHEBI:60240"/>
    </ligand>
</feature>
<keyword evidence="4" id="KW-0862">Zinc</keyword>
<evidence type="ECO:0000313" key="6">
    <source>
        <dbReference type="EMBL" id="MYH63337.1"/>
    </source>
</evidence>
<dbReference type="Gene3D" id="2.120.10.30">
    <property type="entry name" value="TolB, C-terminal domain"/>
    <property type="match status" value="1"/>
</dbReference>
<dbReference type="PANTHER" id="PTHR47572">
    <property type="entry name" value="LIPOPROTEIN-RELATED"/>
    <property type="match status" value="1"/>
</dbReference>
<evidence type="ECO:0000256" key="2">
    <source>
        <dbReference type="ARBA" id="ARBA00022801"/>
    </source>
</evidence>
<dbReference type="GO" id="GO:0016787">
    <property type="term" value="F:hydrolase activity"/>
    <property type="evidence" value="ECO:0007669"/>
    <property type="project" value="UniProtKB-KW"/>
</dbReference>
<feature type="binding site" evidence="4">
    <location>
        <position position="174"/>
    </location>
    <ligand>
        <name>a divalent metal cation</name>
        <dbReference type="ChEBI" id="CHEBI:60240"/>
    </ligand>
</feature>
<dbReference type="Pfam" id="PF08450">
    <property type="entry name" value="SGL"/>
    <property type="match status" value="1"/>
</dbReference>
<feature type="domain" description="SMP-30/Gluconolactonase/LRE-like region" evidence="5">
    <location>
        <begin position="29"/>
        <end position="278"/>
    </location>
</feature>
<accession>A0A6B1G4I9</accession>
<name>A0A6B1G4I9_9CHLR</name>
<comment type="similarity">
    <text evidence="1">Belongs to the SMP-30/CGR1 family.</text>
</comment>
<dbReference type="InterPro" id="IPR005511">
    <property type="entry name" value="SMP-30"/>
</dbReference>
<dbReference type="PANTHER" id="PTHR47572:SF4">
    <property type="entry name" value="LACTONASE DRP35"/>
    <property type="match status" value="1"/>
</dbReference>
<keyword evidence="2" id="KW-0378">Hydrolase</keyword>
<evidence type="ECO:0000256" key="4">
    <source>
        <dbReference type="PIRSR" id="PIRSR605511-2"/>
    </source>
</evidence>